<dbReference type="Gene3D" id="3.40.190.10">
    <property type="entry name" value="Periplasmic binding protein-like II"/>
    <property type="match status" value="1"/>
</dbReference>
<gene>
    <name evidence="1" type="ORF">LCGC14_1811470</name>
</gene>
<organism evidence="1">
    <name type="scientific">marine sediment metagenome</name>
    <dbReference type="NCBI Taxonomy" id="412755"/>
    <lineage>
        <taxon>unclassified sequences</taxon>
        <taxon>metagenomes</taxon>
        <taxon>ecological metagenomes</taxon>
    </lineage>
</organism>
<comment type="caution">
    <text evidence="1">The sequence shown here is derived from an EMBL/GenBank/DDBJ whole genome shotgun (WGS) entry which is preliminary data.</text>
</comment>
<dbReference type="AlphaFoldDB" id="A0A0F9GLF4"/>
<dbReference type="PANTHER" id="PTHR43649:SF12">
    <property type="entry name" value="DIACETYLCHITOBIOSE BINDING PROTEIN DASA"/>
    <property type="match status" value="1"/>
</dbReference>
<dbReference type="InterPro" id="IPR050490">
    <property type="entry name" value="Bact_solute-bd_prot1"/>
</dbReference>
<reference evidence="1" key="1">
    <citation type="journal article" date="2015" name="Nature">
        <title>Complex archaea that bridge the gap between prokaryotes and eukaryotes.</title>
        <authorList>
            <person name="Spang A."/>
            <person name="Saw J.H."/>
            <person name="Jorgensen S.L."/>
            <person name="Zaremba-Niedzwiedzka K."/>
            <person name="Martijn J."/>
            <person name="Lind A.E."/>
            <person name="van Eijk R."/>
            <person name="Schleper C."/>
            <person name="Guy L."/>
            <person name="Ettema T.J."/>
        </authorList>
    </citation>
    <scope>NUCLEOTIDE SEQUENCE</scope>
</reference>
<evidence type="ECO:0000313" key="1">
    <source>
        <dbReference type="EMBL" id="KKL99734.1"/>
    </source>
</evidence>
<dbReference type="InterPro" id="IPR006059">
    <property type="entry name" value="SBP"/>
</dbReference>
<dbReference type="SUPFAM" id="SSF53850">
    <property type="entry name" value="Periplasmic binding protein-like II"/>
    <property type="match status" value="1"/>
</dbReference>
<dbReference type="EMBL" id="LAZR01017603">
    <property type="protein sequence ID" value="KKL99734.1"/>
    <property type="molecule type" value="Genomic_DNA"/>
</dbReference>
<name>A0A0F9GLF4_9ZZZZ</name>
<protein>
    <recommendedName>
        <fullName evidence="2">ABC transporter substrate-binding protein</fullName>
    </recommendedName>
</protein>
<proteinExistence type="predicted"/>
<dbReference type="PANTHER" id="PTHR43649">
    <property type="entry name" value="ARABINOSE-BINDING PROTEIN-RELATED"/>
    <property type="match status" value="1"/>
</dbReference>
<sequence>MRKALVLLLGLLLSVAALWGSPQAEERSLTILGQADEDVTAYVLEQLAEQYPDVTVEFLQVDLSDGSTMTMDAMIAAGTPPDVYVDYMGRTSKYIDPAFALDLSPYIDAAEFIPGTLGPVTRDGKILGIPMPGGAQAMVINLKILDAIGESDFDFDNWTVDEFLYLAEKVKAETDAYATYLFAGNQSGDYLWFNWLASFGGRLYDPGDYSKTAINTEAGLQFFTFLQHLVREGLAPAEAAVLTDDDYALEWAKGKVFAGAWFPAWVKPYFDAVTKQGLGGADFEYRFVEFPRAAGVDSVPAAGSMAGVVVHR</sequence>
<dbReference type="Pfam" id="PF01547">
    <property type="entry name" value="SBP_bac_1"/>
    <property type="match status" value="1"/>
</dbReference>
<accession>A0A0F9GLF4</accession>
<evidence type="ECO:0008006" key="2">
    <source>
        <dbReference type="Google" id="ProtNLM"/>
    </source>
</evidence>